<dbReference type="AlphaFoldDB" id="A0A2A8D820"/>
<evidence type="ECO:0000256" key="7">
    <source>
        <dbReference type="ARBA" id="ARBA00019046"/>
    </source>
</evidence>
<protein>
    <recommendedName>
        <fullName evidence="7 12">Coproporphyrinogen III oxidase</fullName>
        <ecNumber evidence="6 12">1.3.3.15</ecNumber>
    </recommendedName>
</protein>
<dbReference type="SUPFAM" id="SSF51905">
    <property type="entry name" value="FAD/NAD(P)-binding domain"/>
    <property type="match status" value="1"/>
</dbReference>
<keyword evidence="12" id="KW-0963">Cytoplasm</keyword>
<evidence type="ECO:0000256" key="4">
    <source>
        <dbReference type="ARBA" id="ARBA00004744"/>
    </source>
</evidence>
<evidence type="ECO:0000256" key="11">
    <source>
        <dbReference type="ARBA" id="ARBA00023133"/>
    </source>
</evidence>
<dbReference type="InterPro" id="IPR002937">
    <property type="entry name" value="Amino_oxidase"/>
</dbReference>
<evidence type="ECO:0000256" key="2">
    <source>
        <dbReference type="ARBA" id="ARBA00001974"/>
    </source>
</evidence>
<dbReference type="InterPro" id="IPR004572">
    <property type="entry name" value="Protoporphyrinogen_oxidase"/>
</dbReference>
<evidence type="ECO:0000256" key="3">
    <source>
        <dbReference type="ARBA" id="ARBA00002185"/>
    </source>
</evidence>
<keyword evidence="9 12" id="KW-0274">FAD</keyword>
<dbReference type="Gene3D" id="3.90.660.20">
    <property type="entry name" value="Protoporphyrinogen oxidase, mitochondrial, domain 2"/>
    <property type="match status" value="1"/>
</dbReference>
<dbReference type="Pfam" id="PF01593">
    <property type="entry name" value="Amino_oxidase"/>
    <property type="match status" value="1"/>
</dbReference>
<organism evidence="14 15">
    <name type="scientific">Rothia dentocariosa</name>
    <dbReference type="NCBI Taxonomy" id="2047"/>
    <lineage>
        <taxon>Bacteria</taxon>
        <taxon>Bacillati</taxon>
        <taxon>Actinomycetota</taxon>
        <taxon>Actinomycetes</taxon>
        <taxon>Micrococcales</taxon>
        <taxon>Micrococcaceae</taxon>
        <taxon>Rothia</taxon>
    </lineage>
</organism>
<keyword evidence="8 12" id="KW-0285">Flavoprotein</keyword>
<evidence type="ECO:0000256" key="12">
    <source>
        <dbReference type="RuleBase" id="RU364052"/>
    </source>
</evidence>
<dbReference type="EMBL" id="PDEV01000001">
    <property type="protein sequence ID" value="PEN17106.1"/>
    <property type="molecule type" value="Genomic_DNA"/>
</dbReference>
<reference evidence="14" key="1">
    <citation type="submission" date="2017-10" db="EMBL/GenBank/DDBJ databases">
        <title>Kefir isolates.</title>
        <authorList>
            <person name="Kim Y."/>
            <person name="Blasche S."/>
        </authorList>
    </citation>
    <scope>NUCLEOTIDE SEQUENCE [LARGE SCALE GENOMIC DNA]</scope>
    <source>
        <strain evidence="14">OG2-2</strain>
    </source>
</reference>
<proteinExistence type="inferred from homology"/>
<dbReference type="GO" id="GO:0005737">
    <property type="term" value="C:cytoplasm"/>
    <property type="evidence" value="ECO:0007669"/>
    <property type="project" value="UniProtKB-SubCell"/>
</dbReference>
<evidence type="ECO:0000256" key="10">
    <source>
        <dbReference type="ARBA" id="ARBA00023002"/>
    </source>
</evidence>
<dbReference type="NCBIfam" id="TIGR00562">
    <property type="entry name" value="proto_IX_ox"/>
    <property type="match status" value="1"/>
</dbReference>
<comment type="function">
    <text evidence="3 12">Involved in coproporphyrin-dependent heme b biosynthesis. Catalyzes the oxidation of coproporphyrinogen III to coproporphyrin III.</text>
</comment>
<keyword evidence="10 12" id="KW-0560">Oxidoreductase</keyword>
<comment type="pathway">
    <text evidence="4 12">Porphyrin-containing compound metabolism; protoheme biosynthesis.</text>
</comment>
<accession>A0A2A8D820</accession>
<evidence type="ECO:0000256" key="5">
    <source>
        <dbReference type="ARBA" id="ARBA00008310"/>
    </source>
</evidence>
<comment type="caution">
    <text evidence="14">The sequence shown here is derived from an EMBL/GenBank/DDBJ whole genome shotgun (WGS) entry which is preliminary data.</text>
</comment>
<dbReference type="GO" id="GO:0004729">
    <property type="term" value="F:oxygen-dependent protoporphyrinogen oxidase activity"/>
    <property type="evidence" value="ECO:0007669"/>
    <property type="project" value="UniProtKB-UniRule"/>
</dbReference>
<evidence type="ECO:0000313" key="14">
    <source>
        <dbReference type="EMBL" id="PEN17106.1"/>
    </source>
</evidence>
<name>A0A2A8D820_9MICC</name>
<comment type="similarity">
    <text evidence="5 12">Belongs to the protoporphyrinogen/coproporphyrinogen oxidase family. Coproporphyrinogen III oxidase subfamily.</text>
</comment>
<dbReference type="GO" id="GO:0006783">
    <property type="term" value="P:heme biosynthetic process"/>
    <property type="evidence" value="ECO:0007669"/>
    <property type="project" value="UniProtKB-UniRule"/>
</dbReference>
<comment type="cofactor">
    <cofactor evidence="2 12">
        <name>FAD</name>
        <dbReference type="ChEBI" id="CHEBI:57692"/>
    </cofactor>
</comment>
<evidence type="ECO:0000256" key="6">
    <source>
        <dbReference type="ARBA" id="ARBA00012402"/>
    </source>
</evidence>
<dbReference type="RefSeq" id="WP_098042387.1">
    <property type="nucleotide sequence ID" value="NZ_PDEV01000001.1"/>
</dbReference>
<dbReference type="SUPFAM" id="SSF54373">
    <property type="entry name" value="FAD-linked reductases, C-terminal domain"/>
    <property type="match status" value="1"/>
</dbReference>
<dbReference type="InterPro" id="IPR036188">
    <property type="entry name" value="FAD/NAD-bd_sf"/>
</dbReference>
<dbReference type="UniPathway" id="UPA00252"/>
<dbReference type="Gene3D" id="1.10.3110.10">
    <property type="entry name" value="protoporphyrinogen ix oxidase, domain 3"/>
    <property type="match status" value="1"/>
</dbReference>
<evidence type="ECO:0000256" key="1">
    <source>
        <dbReference type="ARBA" id="ARBA00001755"/>
    </source>
</evidence>
<dbReference type="Gene3D" id="3.50.50.60">
    <property type="entry name" value="FAD/NAD(P)-binding domain"/>
    <property type="match status" value="1"/>
</dbReference>
<evidence type="ECO:0000256" key="8">
    <source>
        <dbReference type="ARBA" id="ARBA00022630"/>
    </source>
</evidence>
<dbReference type="Proteomes" id="UP000219947">
    <property type="component" value="Unassembled WGS sequence"/>
</dbReference>
<dbReference type="PANTHER" id="PTHR42923:SF3">
    <property type="entry name" value="PROTOPORPHYRINOGEN OXIDASE"/>
    <property type="match status" value="1"/>
</dbReference>
<comment type="subcellular location">
    <subcellularLocation>
        <location evidence="12">Cytoplasm</location>
    </subcellularLocation>
</comment>
<dbReference type="PANTHER" id="PTHR42923">
    <property type="entry name" value="PROTOPORPHYRINOGEN OXIDASE"/>
    <property type="match status" value="1"/>
</dbReference>
<evidence type="ECO:0000313" key="15">
    <source>
        <dbReference type="Proteomes" id="UP000219947"/>
    </source>
</evidence>
<keyword evidence="11 12" id="KW-0350">Heme biosynthesis</keyword>
<evidence type="ECO:0000259" key="13">
    <source>
        <dbReference type="Pfam" id="PF01593"/>
    </source>
</evidence>
<comment type="catalytic activity">
    <reaction evidence="1">
        <text>coproporphyrinogen III + 3 O2 = coproporphyrin III + 3 H2O2</text>
        <dbReference type="Rhea" id="RHEA:43436"/>
        <dbReference type="ChEBI" id="CHEBI:15379"/>
        <dbReference type="ChEBI" id="CHEBI:16240"/>
        <dbReference type="ChEBI" id="CHEBI:57309"/>
        <dbReference type="ChEBI" id="CHEBI:131725"/>
        <dbReference type="EC" id="1.3.3.15"/>
    </reaction>
    <physiologicalReaction direction="left-to-right" evidence="1">
        <dbReference type="Rhea" id="RHEA:43437"/>
    </physiologicalReaction>
</comment>
<dbReference type="EC" id="1.3.3.15" evidence="6 12"/>
<feature type="domain" description="Amine oxidase" evidence="13">
    <location>
        <begin position="22"/>
        <end position="458"/>
    </location>
</feature>
<dbReference type="InterPro" id="IPR050464">
    <property type="entry name" value="Zeta_carotene_desat/Oxidored"/>
</dbReference>
<keyword evidence="15" id="KW-1185">Reference proteome</keyword>
<gene>
    <name evidence="14" type="primary">hemG</name>
    <name evidence="14" type="ORF">CRM92_03555</name>
</gene>
<evidence type="ECO:0000256" key="9">
    <source>
        <dbReference type="ARBA" id="ARBA00022827"/>
    </source>
</evidence>
<sequence>MNMVHQHKNHHAPSAIVVGGGISGLLAARRLTDAGVNVTVLDQNDYLGGALGAHKVAGLVLDSGAESYATRTPTVTNLVKELGLDDQIVHPNSHGSWLYLPQGARKTPSTGIMGIPGDLSDKSLAGVLGKSGLRRARMDKVLPASVGANAKTLGELVRARMGKKVLDNLVAPVVSGVYSTHPDMLDIDAVIPGLREGLKKHKSLAAASAAIRAQAPAGSQVAGLSGGMHLLIEQLIEKMPAPVRYIPECGVIAVDRDPITNEWVVIRRRSDGEKAASVGADYLVIATDGSTAARLLGPHIKGSSLPNIDPGPEVALVTLVVDQPALNSNPRGTGLLVSEAVTNVRAKALTHATAKWAWVAEEAGKNRHVVRLSYGRGGEQSTFSDVSLDEDQLITLALRDASKLLDVPITAQNLVDADVVRWNGVLPLSTPGYRERVQLFRERAAELDTVCTVGSWAAGSGLAAVVRDTQEQLDQFIAHITQKCASK</sequence>